<comment type="caution">
    <text evidence="1">The sequence shown here is derived from an EMBL/GenBank/DDBJ whole genome shotgun (WGS) entry which is preliminary data.</text>
</comment>
<protein>
    <recommendedName>
        <fullName evidence="3">DUF223 domain-containing protein</fullName>
    </recommendedName>
</protein>
<dbReference type="EMBL" id="AYRZ02000002">
    <property type="protein sequence ID" value="PHT88989.1"/>
    <property type="molecule type" value="Genomic_DNA"/>
</dbReference>
<dbReference type="Gene3D" id="2.40.50.140">
    <property type="entry name" value="Nucleic acid-binding proteins"/>
    <property type="match status" value="1"/>
</dbReference>
<dbReference type="STRING" id="4072.A0A2G3A425"/>
<proteinExistence type="predicted"/>
<dbReference type="Gramene" id="PHT88989">
    <property type="protein sequence ID" value="PHT88989"/>
    <property type="gene ID" value="T459_04102"/>
</dbReference>
<reference evidence="1 2" key="2">
    <citation type="journal article" date="2017" name="Genome Biol.">
        <title>New reference genome sequences of hot pepper reveal the massive evolution of plant disease-resistance genes by retroduplication.</title>
        <authorList>
            <person name="Kim S."/>
            <person name="Park J."/>
            <person name="Yeom S.I."/>
            <person name="Kim Y.M."/>
            <person name="Seo E."/>
            <person name="Kim K.T."/>
            <person name="Kim M.S."/>
            <person name="Lee J.M."/>
            <person name="Cheong K."/>
            <person name="Shin H.S."/>
            <person name="Kim S.B."/>
            <person name="Han K."/>
            <person name="Lee J."/>
            <person name="Park M."/>
            <person name="Lee H.A."/>
            <person name="Lee H.Y."/>
            <person name="Lee Y."/>
            <person name="Oh S."/>
            <person name="Lee J.H."/>
            <person name="Choi E."/>
            <person name="Choi E."/>
            <person name="Lee S.E."/>
            <person name="Jeon J."/>
            <person name="Kim H."/>
            <person name="Choi G."/>
            <person name="Song H."/>
            <person name="Lee J."/>
            <person name="Lee S.C."/>
            <person name="Kwon J.K."/>
            <person name="Lee H.Y."/>
            <person name="Koo N."/>
            <person name="Hong Y."/>
            <person name="Kim R.W."/>
            <person name="Kang W.H."/>
            <person name="Huh J.H."/>
            <person name="Kang B.C."/>
            <person name="Yang T.J."/>
            <person name="Lee Y.H."/>
            <person name="Bennetzen J.L."/>
            <person name="Choi D."/>
        </authorList>
    </citation>
    <scope>NUCLEOTIDE SEQUENCE [LARGE SCALE GENOMIC DNA]</scope>
    <source>
        <strain evidence="2">cv. CM334</strain>
    </source>
</reference>
<dbReference type="OMA" id="IIANARW"/>
<keyword evidence="2" id="KW-1185">Reference proteome</keyword>
<dbReference type="InterPro" id="IPR012340">
    <property type="entry name" value="NA-bd_OB-fold"/>
</dbReference>
<dbReference type="Proteomes" id="UP000222542">
    <property type="component" value="Unassembled WGS sequence"/>
</dbReference>
<sequence length="203" mass="23482">MIRVRICRMWDAINSRKNGELISLDMIFVDEKWLKVVVLYIPIENSLKIIFFPSTAIKSLSKDIVDIPMNGFHFIKSELIKSKVNNNMILSDLNELSYSCFSFPEDLGDKFAPYFHKKDSGPYIVIVTSTTLKEFRDKVSFSTTYASKVYVNLDIDYIRSLKQKFTTMSTGVQVIKSSNINSIPIEEEMFMNRMNIKNLLESD</sequence>
<dbReference type="AlphaFoldDB" id="A0A2G3A425"/>
<name>A0A2G3A425_CAPAN</name>
<evidence type="ECO:0000313" key="2">
    <source>
        <dbReference type="Proteomes" id="UP000222542"/>
    </source>
</evidence>
<reference evidence="1 2" key="1">
    <citation type="journal article" date="2014" name="Nat. Genet.">
        <title>Genome sequence of the hot pepper provides insights into the evolution of pungency in Capsicum species.</title>
        <authorList>
            <person name="Kim S."/>
            <person name="Park M."/>
            <person name="Yeom S.I."/>
            <person name="Kim Y.M."/>
            <person name="Lee J.M."/>
            <person name="Lee H.A."/>
            <person name="Seo E."/>
            <person name="Choi J."/>
            <person name="Cheong K."/>
            <person name="Kim K.T."/>
            <person name="Jung K."/>
            <person name="Lee G.W."/>
            <person name="Oh S.K."/>
            <person name="Bae C."/>
            <person name="Kim S.B."/>
            <person name="Lee H.Y."/>
            <person name="Kim S.Y."/>
            <person name="Kim M.S."/>
            <person name="Kang B.C."/>
            <person name="Jo Y.D."/>
            <person name="Yang H.B."/>
            <person name="Jeong H.J."/>
            <person name="Kang W.H."/>
            <person name="Kwon J.K."/>
            <person name="Shin C."/>
            <person name="Lim J.Y."/>
            <person name="Park J.H."/>
            <person name="Huh J.H."/>
            <person name="Kim J.S."/>
            <person name="Kim B.D."/>
            <person name="Cohen O."/>
            <person name="Paran I."/>
            <person name="Suh M.C."/>
            <person name="Lee S.B."/>
            <person name="Kim Y.K."/>
            <person name="Shin Y."/>
            <person name="Noh S.J."/>
            <person name="Park J."/>
            <person name="Seo Y.S."/>
            <person name="Kwon S.Y."/>
            <person name="Kim H.A."/>
            <person name="Park J.M."/>
            <person name="Kim H.J."/>
            <person name="Choi S.B."/>
            <person name="Bosland P.W."/>
            <person name="Reeves G."/>
            <person name="Jo S.H."/>
            <person name="Lee B.W."/>
            <person name="Cho H.T."/>
            <person name="Choi H.S."/>
            <person name="Lee M.S."/>
            <person name="Yu Y."/>
            <person name="Do Choi Y."/>
            <person name="Park B.S."/>
            <person name="van Deynze A."/>
            <person name="Ashrafi H."/>
            <person name="Hill T."/>
            <person name="Kim W.T."/>
            <person name="Pai H.S."/>
            <person name="Ahn H.K."/>
            <person name="Yeam I."/>
            <person name="Giovannoni J.J."/>
            <person name="Rose J.K."/>
            <person name="Sorensen I."/>
            <person name="Lee S.J."/>
            <person name="Kim R.W."/>
            <person name="Choi I.Y."/>
            <person name="Choi B.S."/>
            <person name="Lim J.S."/>
            <person name="Lee Y.H."/>
            <person name="Choi D."/>
        </authorList>
    </citation>
    <scope>NUCLEOTIDE SEQUENCE [LARGE SCALE GENOMIC DNA]</scope>
    <source>
        <strain evidence="2">cv. CM334</strain>
    </source>
</reference>
<evidence type="ECO:0000313" key="1">
    <source>
        <dbReference type="EMBL" id="PHT88989.1"/>
    </source>
</evidence>
<evidence type="ECO:0008006" key="3">
    <source>
        <dbReference type="Google" id="ProtNLM"/>
    </source>
</evidence>
<gene>
    <name evidence="1" type="ORF">T459_04102</name>
</gene>
<organism evidence="1 2">
    <name type="scientific">Capsicum annuum</name>
    <name type="common">Capsicum pepper</name>
    <dbReference type="NCBI Taxonomy" id="4072"/>
    <lineage>
        <taxon>Eukaryota</taxon>
        <taxon>Viridiplantae</taxon>
        <taxon>Streptophyta</taxon>
        <taxon>Embryophyta</taxon>
        <taxon>Tracheophyta</taxon>
        <taxon>Spermatophyta</taxon>
        <taxon>Magnoliopsida</taxon>
        <taxon>eudicotyledons</taxon>
        <taxon>Gunneridae</taxon>
        <taxon>Pentapetalae</taxon>
        <taxon>asterids</taxon>
        <taxon>lamiids</taxon>
        <taxon>Solanales</taxon>
        <taxon>Solanaceae</taxon>
        <taxon>Solanoideae</taxon>
        <taxon>Capsiceae</taxon>
        <taxon>Capsicum</taxon>
    </lineage>
</organism>
<accession>A0A2G3A425</accession>